<dbReference type="AlphaFoldDB" id="A0A0F5HWC5"/>
<sequence>MVSTWTVTGYKSFELGIFKSSDPAVAYIKKALKKEISILLEEGMEWLLISGQLGVECWAAEVFFELRDEYPHAKLAVLTPFLNQEEKWNEENQAYYENILSQADFVESVSKQPYKSPAQFRNKSLLLLNKSDGLLIVYDEEREGSPQYMWKMASDFQKEHPLDVRQITFYDLQTVVEEEQMKENDWW</sequence>
<dbReference type="EMBL" id="JWIR02000051">
    <property type="protein sequence ID" value="KKB37684.1"/>
    <property type="molecule type" value="Genomic_DNA"/>
</dbReference>
<dbReference type="RefSeq" id="WP_040037603.1">
    <property type="nucleotide sequence ID" value="NZ_JWIQ02000061.1"/>
</dbReference>
<gene>
    <name evidence="2" type="ORF">QY95_02794</name>
</gene>
<comment type="caution">
    <text evidence="2">The sequence shown here is derived from an EMBL/GenBank/DDBJ whole genome shotgun (WGS) entry which is preliminary data.</text>
</comment>
<dbReference type="PANTHER" id="PTHR38440:SF1">
    <property type="entry name" value="UPF0398 PROTEIN SPR0331"/>
    <property type="match status" value="1"/>
</dbReference>
<protein>
    <recommendedName>
        <fullName evidence="1">UPF0398 protein QY95_02794</fullName>
    </recommendedName>
</protein>
<dbReference type="NCBIfam" id="NF010181">
    <property type="entry name" value="PRK13660.1"/>
    <property type="match status" value="1"/>
</dbReference>
<dbReference type="Pfam" id="PF06908">
    <property type="entry name" value="YpsA"/>
    <property type="match status" value="1"/>
</dbReference>
<proteinExistence type="inferred from homology"/>
<keyword evidence="3" id="KW-1185">Reference proteome</keyword>
<dbReference type="Proteomes" id="UP000031563">
    <property type="component" value="Unassembled WGS sequence"/>
</dbReference>
<dbReference type="Gene3D" id="3.40.50.450">
    <property type="match status" value="1"/>
</dbReference>
<comment type="similarity">
    <text evidence="1">Belongs to the UPF0398 family.</text>
</comment>
<dbReference type="STRING" id="1221996.QY95_02794"/>
<name>A0A0F5HWC5_BACTR</name>
<evidence type="ECO:0000256" key="1">
    <source>
        <dbReference type="HAMAP-Rule" id="MF_01575"/>
    </source>
</evidence>
<dbReference type="PIRSF" id="PIRSF021290">
    <property type="entry name" value="DUF1273"/>
    <property type="match status" value="1"/>
</dbReference>
<dbReference type="SUPFAM" id="SSF102405">
    <property type="entry name" value="MCP/YpsA-like"/>
    <property type="match status" value="1"/>
</dbReference>
<dbReference type="HAMAP" id="MF_01575">
    <property type="entry name" value="UPF0398"/>
    <property type="match status" value="1"/>
</dbReference>
<accession>A0A0F5HWC5</accession>
<evidence type="ECO:0000313" key="2">
    <source>
        <dbReference type="EMBL" id="KKB37684.1"/>
    </source>
</evidence>
<dbReference type="PANTHER" id="PTHR38440">
    <property type="entry name" value="UPF0398 PROTEIN YPSA"/>
    <property type="match status" value="1"/>
</dbReference>
<organism evidence="2 3">
    <name type="scientific">Bacillus thermotolerans</name>
    <name type="common">Quasibacillus thermotolerans</name>
    <dbReference type="NCBI Taxonomy" id="1221996"/>
    <lineage>
        <taxon>Bacteria</taxon>
        <taxon>Bacillati</taxon>
        <taxon>Bacillota</taxon>
        <taxon>Bacilli</taxon>
        <taxon>Bacillales</taxon>
        <taxon>Bacillaceae</taxon>
        <taxon>Bacillus</taxon>
    </lineage>
</organism>
<reference evidence="2" key="1">
    <citation type="submission" date="2015-02" db="EMBL/GenBank/DDBJ databases">
        <title>Genome Assembly of Bacillaceae bacterium MTCC 8252.</title>
        <authorList>
            <person name="Verma A."/>
            <person name="Khatri I."/>
            <person name="Mual P."/>
            <person name="Subramanian S."/>
            <person name="Krishnamurthi S."/>
        </authorList>
    </citation>
    <scope>NUCLEOTIDE SEQUENCE [LARGE SCALE GENOMIC DNA]</scope>
    <source>
        <strain evidence="2">MTCC 8252</strain>
    </source>
</reference>
<dbReference type="OrthoDB" id="2301957at2"/>
<evidence type="ECO:0000313" key="3">
    <source>
        <dbReference type="Proteomes" id="UP000031563"/>
    </source>
</evidence>
<dbReference type="InterPro" id="IPR010697">
    <property type="entry name" value="YspA"/>
</dbReference>